<organism evidence="1 2">
    <name type="scientific">Micromonospora echinofusca</name>
    <dbReference type="NCBI Taxonomy" id="47858"/>
    <lineage>
        <taxon>Bacteria</taxon>
        <taxon>Bacillati</taxon>
        <taxon>Actinomycetota</taxon>
        <taxon>Actinomycetes</taxon>
        <taxon>Micromonosporales</taxon>
        <taxon>Micromonosporaceae</taxon>
        <taxon>Micromonospora</taxon>
    </lineage>
</organism>
<reference evidence="1 2" key="1">
    <citation type="submission" date="2019-12" db="EMBL/GenBank/DDBJ databases">
        <title>Whole genome sequencing of endophytic Actinobacterium Micromonospora sp. MPMI6T.</title>
        <authorList>
            <person name="Evv R."/>
            <person name="Podile A.R."/>
        </authorList>
    </citation>
    <scope>NUCLEOTIDE SEQUENCE [LARGE SCALE GENOMIC DNA]</scope>
    <source>
        <strain evidence="1 2">MPMI6</strain>
    </source>
</reference>
<comment type="caution">
    <text evidence="1">The sequence shown here is derived from an EMBL/GenBank/DDBJ whole genome shotgun (WGS) entry which is preliminary data.</text>
</comment>
<evidence type="ECO:0000313" key="2">
    <source>
        <dbReference type="Proteomes" id="UP000823521"/>
    </source>
</evidence>
<accession>A0ABS3VL04</accession>
<protein>
    <submittedName>
        <fullName evidence="1">Uncharacterized protein</fullName>
    </submittedName>
</protein>
<name>A0ABS3VL04_MICEH</name>
<dbReference type="EMBL" id="WVUH01000017">
    <property type="protein sequence ID" value="MBO4205205.1"/>
    <property type="molecule type" value="Genomic_DNA"/>
</dbReference>
<gene>
    <name evidence="1" type="ORF">GSF22_04155</name>
</gene>
<sequence>MDSYAPSNAEEFSAVVSDGVTYAGRRDLQPTEGAYTWLDLSNNDGYPGATVCGVAISSQGNDAWVKVLTTTGEVWQTHCDVPGTTFVCNEDWVQQTTPTPSQ</sequence>
<evidence type="ECO:0000313" key="1">
    <source>
        <dbReference type="EMBL" id="MBO4205205.1"/>
    </source>
</evidence>
<keyword evidence="2" id="KW-1185">Reference proteome</keyword>
<proteinExistence type="predicted"/>
<dbReference type="Proteomes" id="UP000823521">
    <property type="component" value="Unassembled WGS sequence"/>
</dbReference>